<keyword evidence="3 14" id="KW-1003">Cell membrane</keyword>
<keyword evidence="10 14" id="KW-1133">Transmembrane helix</keyword>
<keyword evidence="12 15" id="KW-0129">CBS domain</keyword>
<dbReference type="GO" id="GO:0008233">
    <property type="term" value="F:peptidase activity"/>
    <property type="evidence" value="ECO:0007669"/>
    <property type="project" value="UniProtKB-KW"/>
</dbReference>
<name>A0ABQ1QMR0_9RHOB</name>
<comment type="subcellular location">
    <subcellularLocation>
        <location evidence="1 14">Cell membrane</location>
        <topology evidence="1 14">Multi-pass membrane protein</topology>
    </subcellularLocation>
</comment>
<feature type="transmembrane region" description="Helical" evidence="14">
    <location>
        <begin position="41"/>
        <end position="60"/>
    </location>
</feature>
<feature type="transmembrane region" description="Helical" evidence="14">
    <location>
        <begin position="15"/>
        <end position="34"/>
    </location>
</feature>
<evidence type="ECO:0000256" key="7">
    <source>
        <dbReference type="ARBA" id="ARBA00022737"/>
    </source>
</evidence>
<evidence type="ECO:0000259" key="16">
    <source>
        <dbReference type="PROSITE" id="PS51371"/>
    </source>
</evidence>
<evidence type="ECO:0000256" key="14">
    <source>
        <dbReference type="PIRNR" id="PIRNR006404"/>
    </source>
</evidence>
<evidence type="ECO:0000256" key="10">
    <source>
        <dbReference type="ARBA" id="ARBA00022989"/>
    </source>
</evidence>
<dbReference type="InterPro" id="IPR008915">
    <property type="entry name" value="Peptidase_M50"/>
</dbReference>
<dbReference type="Proteomes" id="UP000617355">
    <property type="component" value="Unassembled WGS sequence"/>
</dbReference>
<dbReference type="Pfam" id="PF00571">
    <property type="entry name" value="CBS"/>
    <property type="match status" value="1"/>
</dbReference>
<keyword evidence="4 14" id="KW-0645">Protease</keyword>
<evidence type="ECO:0000313" key="17">
    <source>
        <dbReference type="EMBL" id="GGD32126.1"/>
    </source>
</evidence>
<gene>
    <name evidence="17" type="ORF">GCM10011358_15250</name>
</gene>
<dbReference type="InterPro" id="IPR016483">
    <property type="entry name" value="UCP006404_Pept_M50_CBS"/>
</dbReference>
<dbReference type="RefSeq" id="WP_188527036.1">
    <property type="nucleotide sequence ID" value="NZ_BMGI01000002.1"/>
</dbReference>
<protein>
    <recommendedName>
        <fullName evidence="14">Zinc metalloprotease</fullName>
    </recommendedName>
</protein>
<accession>A0ABQ1QMR0</accession>
<dbReference type="InterPro" id="IPR000644">
    <property type="entry name" value="CBS_dom"/>
</dbReference>
<evidence type="ECO:0000256" key="8">
    <source>
        <dbReference type="ARBA" id="ARBA00022801"/>
    </source>
</evidence>
<keyword evidence="13 14" id="KW-0472">Membrane</keyword>
<comment type="similarity">
    <text evidence="2 14">Belongs to the peptidase M50B family.</text>
</comment>
<keyword evidence="9 14" id="KW-0862">Zinc</keyword>
<comment type="cofactor">
    <cofactor evidence="14">
        <name>Zn(2+)</name>
        <dbReference type="ChEBI" id="CHEBI:29105"/>
    </cofactor>
    <text evidence="14">Binds 1 zinc ion per subunit.</text>
</comment>
<dbReference type="InterPro" id="IPR046342">
    <property type="entry name" value="CBS_dom_sf"/>
</dbReference>
<feature type="transmembrane region" description="Helical" evidence="14">
    <location>
        <begin position="188"/>
        <end position="216"/>
    </location>
</feature>
<dbReference type="Pfam" id="PF02163">
    <property type="entry name" value="Peptidase_M50"/>
    <property type="match status" value="2"/>
</dbReference>
<dbReference type="PIRSF" id="PIRSF006404">
    <property type="entry name" value="UCP006404_Pept_M50_CBS"/>
    <property type="match status" value="1"/>
</dbReference>
<evidence type="ECO:0000256" key="11">
    <source>
        <dbReference type="ARBA" id="ARBA00023049"/>
    </source>
</evidence>
<evidence type="ECO:0000256" key="4">
    <source>
        <dbReference type="ARBA" id="ARBA00022670"/>
    </source>
</evidence>
<dbReference type="EMBL" id="BMGI01000002">
    <property type="protein sequence ID" value="GGD32126.1"/>
    <property type="molecule type" value="Genomic_DNA"/>
</dbReference>
<feature type="transmembrane region" description="Helical" evidence="14">
    <location>
        <begin position="132"/>
        <end position="154"/>
    </location>
</feature>
<dbReference type="GO" id="GO:0006508">
    <property type="term" value="P:proteolysis"/>
    <property type="evidence" value="ECO:0007669"/>
    <property type="project" value="UniProtKB-KW"/>
</dbReference>
<keyword evidence="6 14" id="KW-0479">Metal-binding</keyword>
<evidence type="ECO:0000256" key="1">
    <source>
        <dbReference type="ARBA" id="ARBA00004651"/>
    </source>
</evidence>
<evidence type="ECO:0000256" key="12">
    <source>
        <dbReference type="ARBA" id="ARBA00023122"/>
    </source>
</evidence>
<evidence type="ECO:0000256" key="2">
    <source>
        <dbReference type="ARBA" id="ARBA00007931"/>
    </source>
</evidence>
<evidence type="ECO:0000256" key="6">
    <source>
        <dbReference type="ARBA" id="ARBA00022723"/>
    </source>
</evidence>
<evidence type="ECO:0000256" key="9">
    <source>
        <dbReference type="ARBA" id="ARBA00022833"/>
    </source>
</evidence>
<reference evidence="18" key="1">
    <citation type="journal article" date="2019" name="Int. J. Syst. Evol. Microbiol.">
        <title>The Global Catalogue of Microorganisms (GCM) 10K type strain sequencing project: providing services to taxonomists for standard genome sequencing and annotation.</title>
        <authorList>
            <consortium name="The Broad Institute Genomics Platform"/>
            <consortium name="The Broad Institute Genome Sequencing Center for Infectious Disease"/>
            <person name="Wu L."/>
            <person name="Ma J."/>
        </authorList>
    </citation>
    <scope>NUCLEOTIDE SEQUENCE [LARGE SCALE GENOMIC DNA]</scope>
    <source>
        <strain evidence="18">CGMCC 1.12922</strain>
    </source>
</reference>
<feature type="domain" description="CBS" evidence="16">
    <location>
        <begin position="238"/>
        <end position="296"/>
    </location>
</feature>
<feature type="transmembrane region" description="Helical" evidence="14">
    <location>
        <begin position="98"/>
        <end position="120"/>
    </location>
</feature>
<sequence>MTWSFPIGHLFGSELRVHVTFFLLIAWIGATGWLQGGPAAAAVYILYVLILFACVIAHEFGHALTARRYGIRTPDVTLLPIGGLARLEKMPEKPGQEIIVALAGPAVNVVIFLVLALILGPARLAEASFTEITLASLPAQVAILNLVLAVFNLIPAFPMDGGRVLRAVLSLSLGRASATRAAATAGQVLAFVMGLLGLVAGNPFLLLIAFFIFMAAGAERADEAMRTLARGLLARDAMITEYETLRPDDSLDLAATTLIRTTQHEFPVIDPETGRFEGLLTRAGLYRALEASPRPARVVEVMERELPTSQLTEPLSGTLTKMQTGAPAVMVIGREGTLVGYITRENVGELMIVANARGG</sequence>
<dbReference type="PANTHER" id="PTHR39188">
    <property type="entry name" value="MEMBRANE-ASSOCIATED ZINC METALLOPROTEASE M50B"/>
    <property type="match status" value="1"/>
</dbReference>
<dbReference type="Gene3D" id="3.10.580.10">
    <property type="entry name" value="CBS-domain"/>
    <property type="match status" value="1"/>
</dbReference>
<organism evidence="17 18">
    <name type="scientific">Sinisalibacter lacisalsi</name>
    <dbReference type="NCBI Taxonomy" id="1526570"/>
    <lineage>
        <taxon>Bacteria</taxon>
        <taxon>Pseudomonadati</taxon>
        <taxon>Pseudomonadota</taxon>
        <taxon>Alphaproteobacteria</taxon>
        <taxon>Rhodobacterales</taxon>
        <taxon>Roseobacteraceae</taxon>
        <taxon>Sinisalibacter</taxon>
    </lineage>
</organism>
<keyword evidence="7" id="KW-0677">Repeat</keyword>
<dbReference type="PROSITE" id="PS51371">
    <property type="entry name" value="CBS"/>
    <property type="match status" value="1"/>
</dbReference>
<comment type="caution">
    <text evidence="17">The sequence shown here is derived from an EMBL/GenBank/DDBJ whole genome shotgun (WGS) entry which is preliminary data.</text>
</comment>
<keyword evidence="5 14" id="KW-0812">Transmembrane</keyword>
<evidence type="ECO:0000256" key="13">
    <source>
        <dbReference type="ARBA" id="ARBA00023136"/>
    </source>
</evidence>
<proteinExistence type="inferred from homology"/>
<keyword evidence="18" id="KW-1185">Reference proteome</keyword>
<evidence type="ECO:0000256" key="5">
    <source>
        <dbReference type="ARBA" id="ARBA00022692"/>
    </source>
</evidence>
<dbReference type="PANTHER" id="PTHR39188:SF3">
    <property type="entry name" value="STAGE IV SPORULATION PROTEIN FB"/>
    <property type="match status" value="1"/>
</dbReference>
<dbReference type="CDD" id="cd06164">
    <property type="entry name" value="S2P-M50_SpoIVFB_CBS"/>
    <property type="match status" value="1"/>
</dbReference>
<keyword evidence="8 14" id="KW-0378">Hydrolase</keyword>
<evidence type="ECO:0000256" key="3">
    <source>
        <dbReference type="ARBA" id="ARBA00022475"/>
    </source>
</evidence>
<keyword evidence="11 14" id="KW-0482">Metalloprotease</keyword>
<dbReference type="SUPFAM" id="SSF54631">
    <property type="entry name" value="CBS-domain pair"/>
    <property type="match status" value="1"/>
</dbReference>
<evidence type="ECO:0000313" key="18">
    <source>
        <dbReference type="Proteomes" id="UP000617355"/>
    </source>
</evidence>
<evidence type="ECO:0000256" key="15">
    <source>
        <dbReference type="PROSITE-ProRule" id="PRU00703"/>
    </source>
</evidence>